<organism evidence="6 7">
    <name type="scientific">Symbiodinium natans</name>
    <dbReference type="NCBI Taxonomy" id="878477"/>
    <lineage>
        <taxon>Eukaryota</taxon>
        <taxon>Sar</taxon>
        <taxon>Alveolata</taxon>
        <taxon>Dinophyceae</taxon>
        <taxon>Suessiales</taxon>
        <taxon>Symbiodiniaceae</taxon>
        <taxon>Symbiodinium</taxon>
    </lineage>
</organism>
<reference evidence="6" key="1">
    <citation type="submission" date="2021-02" db="EMBL/GenBank/DDBJ databases">
        <authorList>
            <person name="Dougan E. K."/>
            <person name="Rhodes N."/>
            <person name="Thang M."/>
            <person name="Chan C."/>
        </authorList>
    </citation>
    <scope>NUCLEOTIDE SEQUENCE</scope>
</reference>
<evidence type="ECO:0000256" key="1">
    <source>
        <dbReference type="ARBA" id="ARBA00022603"/>
    </source>
</evidence>
<feature type="chain" id="PRO_5032375985" evidence="4">
    <location>
        <begin position="18"/>
        <end position="758"/>
    </location>
</feature>
<keyword evidence="4" id="KW-0732">Signal</keyword>
<evidence type="ECO:0000256" key="4">
    <source>
        <dbReference type="SAM" id="SignalP"/>
    </source>
</evidence>
<keyword evidence="1" id="KW-0489">Methyltransferase</keyword>
<dbReference type="GO" id="GO:0005737">
    <property type="term" value="C:cytoplasm"/>
    <property type="evidence" value="ECO:0007669"/>
    <property type="project" value="TreeGrafter"/>
</dbReference>
<protein>
    <submittedName>
        <fullName evidence="6">Alkbh8 protein</fullName>
    </submittedName>
</protein>
<feature type="region of interest" description="Disordered" evidence="3">
    <location>
        <begin position="658"/>
        <end position="681"/>
    </location>
</feature>
<dbReference type="GO" id="GO:0030488">
    <property type="term" value="P:tRNA methylation"/>
    <property type="evidence" value="ECO:0007669"/>
    <property type="project" value="TreeGrafter"/>
</dbReference>
<dbReference type="GO" id="GO:0106335">
    <property type="term" value="F:tRNA (5-carboxymethyluridine(34)-5-O)-methyltransferase activity"/>
    <property type="evidence" value="ECO:0007669"/>
    <property type="project" value="TreeGrafter"/>
</dbReference>
<dbReference type="Pfam" id="PF08241">
    <property type="entry name" value="Methyltransf_11"/>
    <property type="match status" value="1"/>
</dbReference>
<dbReference type="Proteomes" id="UP000604046">
    <property type="component" value="Unassembled WGS sequence"/>
</dbReference>
<dbReference type="SUPFAM" id="SSF101447">
    <property type="entry name" value="Formin homology 2 domain (FH2 domain)"/>
    <property type="match status" value="1"/>
</dbReference>
<feature type="domain" description="Methyltransferase type 11" evidence="5">
    <location>
        <begin position="532"/>
        <end position="623"/>
    </location>
</feature>
<dbReference type="GO" id="GO:0002098">
    <property type="term" value="P:tRNA wobble uridine modification"/>
    <property type="evidence" value="ECO:0007669"/>
    <property type="project" value="TreeGrafter"/>
</dbReference>
<dbReference type="GO" id="GO:0008757">
    <property type="term" value="F:S-adenosylmethionine-dependent methyltransferase activity"/>
    <property type="evidence" value="ECO:0007669"/>
    <property type="project" value="InterPro"/>
</dbReference>
<evidence type="ECO:0000313" key="6">
    <source>
        <dbReference type="EMBL" id="CAE7418371.1"/>
    </source>
</evidence>
<feature type="signal peptide" evidence="4">
    <location>
        <begin position="1"/>
        <end position="17"/>
    </location>
</feature>
<keyword evidence="7" id="KW-1185">Reference proteome</keyword>
<dbReference type="GO" id="GO:0005634">
    <property type="term" value="C:nucleus"/>
    <property type="evidence" value="ECO:0007669"/>
    <property type="project" value="TreeGrafter"/>
</dbReference>
<accession>A0A812R2U1</accession>
<dbReference type="InterPro" id="IPR029063">
    <property type="entry name" value="SAM-dependent_MTases_sf"/>
</dbReference>
<sequence>MPGLVTLSLLTLPPLLAASLPLAEDDECDGGSSGISNNSACSLQALQRRAVQGSVCTVRCRGASNSLDIWLSIVELCIDTAVTCCVHIPTGDSSESNSSFRYCHESCWLEYGFVKGMDAMWRNKVRDCRCDVHKGWYMWICWKRHGLRIKPQYGHQFNCHGLKGPAPPPPPPPPPPEYSSTFHPDYRVTNPKLVNASSAPLMTFHLFRVQSEANYSCCANADLTTAGAALFYLHNEIVWHAKSRSGTYFADPKTRIRRYKVWTRATQPLFDLGMNFSVMNEFDVTECTGPFECENFKRFGYTVGCENWVEGSPANFPHQKWNKLNFYPNAAWFSLPGPCPFGKLGKKSASCEASQPGGQCPEGMLPDGTGDCTFQTEFAGEIRIDELVGITQETGDYARFIKAGGREYDPLTDQGVHLNFWDGRFDAMLCEWRTRKLEDMFEKKYPGDPTIEAPQCISVDGWELKGPEQKTTAVIVPEGDSENPLRTPEIEAENVHKVYDTIASHWNHTRYKAWPRVEAFIRGLPRGSLVADLGCGNGKNLPHVKEAGCFPVASDISGPLAEIAAKEHGVCCMVSDCLCAPLRSGSFDAVLSIAVLHHLSTEPRRIQALREAARLLRPDGQLLVYCWSFEQDSERSRSRHRFEAQDVLVPWSFRTPGVKKAVGSTSKEGDNEAGEREQSDWAEKPPVCQRYCHVYREGELLELLGHLPELEVLDSYFDTGNWCAIARKVGTPVSPSIAASCPLEKKSLSKENSERNAS</sequence>
<keyword evidence="2" id="KW-0808">Transferase</keyword>
<dbReference type="Gene3D" id="3.40.50.150">
    <property type="entry name" value="Vaccinia Virus protein VP39"/>
    <property type="match status" value="1"/>
</dbReference>
<comment type="caution">
    <text evidence="6">The sequence shown here is derived from an EMBL/GenBank/DDBJ whole genome shotgun (WGS) entry which is preliminary data.</text>
</comment>
<dbReference type="OrthoDB" id="271595at2759"/>
<dbReference type="PANTHER" id="PTHR13069:SF21">
    <property type="entry name" value="ALKYLATED DNA REPAIR PROTEIN ALKB HOMOLOG 8"/>
    <property type="match status" value="1"/>
</dbReference>
<proteinExistence type="predicted"/>
<evidence type="ECO:0000313" key="7">
    <source>
        <dbReference type="Proteomes" id="UP000604046"/>
    </source>
</evidence>
<feature type="compositionally biased region" description="Basic and acidic residues" evidence="3">
    <location>
        <begin position="667"/>
        <end position="681"/>
    </location>
</feature>
<name>A0A812R2U1_9DINO</name>
<dbReference type="EMBL" id="CAJNDS010002298">
    <property type="protein sequence ID" value="CAE7418371.1"/>
    <property type="molecule type" value="Genomic_DNA"/>
</dbReference>
<dbReference type="InterPro" id="IPR051422">
    <property type="entry name" value="AlkB_tRNA_MeTrf/Diox"/>
</dbReference>
<evidence type="ECO:0000256" key="3">
    <source>
        <dbReference type="SAM" id="MobiDB-lite"/>
    </source>
</evidence>
<evidence type="ECO:0000256" key="2">
    <source>
        <dbReference type="ARBA" id="ARBA00022679"/>
    </source>
</evidence>
<dbReference type="PANTHER" id="PTHR13069">
    <property type="entry name" value="ALKYLATED DNA REPAIR PROTEIN ALKB HOMOLOG 8"/>
    <property type="match status" value="1"/>
</dbReference>
<dbReference type="AlphaFoldDB" id="A0A812R2U1"/>
<gene>
    <name evidence="6" type="primary">alkbh8</name>
    <name evidence="6" type="ORF">SNAT2548_LOCUS22754</name>
</gene>
<dbReference type="GO" id="GO:0000049">
    <property type="term" value="F:tRNA binding"/>
    <property type="evidence" value="ECO:0007669"/>
    <property type="project" value="TreeGrafter"/>
</dbReference>
<dbReference type="InterPro" id="IPR013216">
    <property type="entry name" value="Methyltransf_11"/>
</dbReference>
<dbReference type="CDD" id="cd02440">
    <property type="entry name" value="AdoMet_MTases"/>
    <property type="match status" value="1"/>
</dbReference>
<dbReference type="SUPFAM" id="SSF53335">
    <property type="entry name" value="S-adenosyl-L-methionine-dependent methyltransferases"/>
    <property type="match status" value="1"/>
</dbReference>
<evidence type="ECO:0000259" key="5">
    <source>
        <dbReference type="Pfam" id="PF08241"/>
    </source>
</evidence>